<comment type="caution">
    <text evidence="1">The sequence shown here is derived from an EMBL/GenBank/DDBJ whole genome shotgun (WGS) entry which is preliminary data.</text>
</comment>
<gene>
    <name evidence="1" type="ORF">KVP70_13055</name>
    <name evidence="2" type="ORF">L1274_000823</name>
</gene>
<organism evidence="1 3">
    <name type="scientific">Duganella violaceipulchra</name>
    <dbReference type="NCBI Taxonomy" id="2849652"/>
    <lineage>
        <taxon>Bacteria</taxon>
        <taxon>Pseudomonadati</taxon>
        <taxon>Pseudomonadota</taxon>
        <taxon>Betaproteobacteria</taxon>
        <taxon>Burkholderiales</taxon>
        <taxon>Oxalobacteraceae</taxon>
        <taxon>Telluria group</taxon>
        <taxon>Duganella</taxon>
    </lineage>
</organism>
<accession>A0AA41H8M8</accession>
<dbReference type="Proteomes" id="UP001155901">
    <property type="component" value="Unassembled WGS sequence"/>
</dbReference>
<dbReference type="EMBL" id="JAHTGR010000006">
    <property type="protein sequence ID" value="MBV6321871.1"/>
    <property type="molecule type" value="Genomic_DNA"/>
</dbReference>
<dbReference type="AlphaFoldDB" id="A0AA41H8M8"/>
<evidence type="ECO:0000313" key="3">
    <source>
        <dbReference type="Proteomes" id="UP001155901"/>
    </source>
</evidence>
<reference evidence="1" key="1">
    <citation type="submission" date="2021-07" db="EMBL/GenBank/DDBJ databases">
        <title>Characterization of violacein-producing bacteria and related species.</title>
        <authorList>
            <person name="Wilson H.S."/>
            <person name="De Leon M.E."/>
        </authorList>
    </citation>
    <scope>NUCLEOTIDE SEQUENCE</scope>
    <source>
        <strain evidence="1">HSC-15S17</strain>
    </source>
</reference>
<dbReference type="EMBL" id="JALJZU010000001">
    <property type="protein sequence ID" value="MCP2007135.1"/>
    <property type="molecule type" value="Genomic_DNA"/>
</dbReference>
<evidence type="ECO:0000313" key="1">
    <source>
        <dbReference type="EMBL" id="MBV6321871.1"/>
    </source>
</evidence>
<evidence type="ECO:0000313" key="4">
    <source>
        <dbReference type="Proteomes" id="UP001162889"/>
    </source>
</evidence>
<sequence length="235" mass="27120">MTTGLRHTYLQLGWLNAMLYWIAQVLDAASAGSWALYRYHFVAQYVGDTPLCGTRGQDIDIRSHAAADLTPADYPRPEYVVRQRHAQGAHSLTAWRKGRLAGFLWLISDAYLEDEVRVRYRLASTRASWDFDIWIRPEERLGWVFPRLWEAARRHLRQHGVRWTCSRISAFNPASLRAHARIGVVPMGSAIFLRCGRWQWMWSSQAPFVHLSRDVGNCPQLLFDTSALPEEPPCR</sequence>
<keyword evidence="4" id="KW-1185">Reference proteome</keyword>
<protein>
    <submittedName>
        <fullName evidence="2">GNAT superfamily N-acetyltransferase</fullName>
    </submittedName>
</protein>
<reference evidence="2" key="2">
    <citation type="submission" date="2022-03" db="EMBL/GenBank/DDBJ databases">
        <title>Genome Encyclopedia of Bacteria and Archaea VI: Functional Genomics of Type Strains.</title>
        <authorList>
            <person name="Whitman W."/>
        </authorList>
    </citation>
    <scope>NUCLEOTIDE SEQUENCE</scope>
    <source>
        <strain evidence="2">HSC-15S17</strain>
    </source>
</reference>
<evidence type="ECO:0000313" key="2">
    <source>
        <dbReference type="EMBL" id="MCP2007135.1"/>
    </source>
</evidence>
<name>A0AA41H8M8_9BURK</name>
<proteinExistence type="predicted"/>
<dbReference type="Proteomes" id="UP001162889">
    <property type="component" value="Unassembled WGS sequence"/>
</dbReference>
<dbReference type="RefSeq" id="WP_217942661.1">
    <property type="nucleotide sequence ID" value="NZ_JAHTGR010000006.1"/>
</dbReference>